<reference evidence="1" key="1">
    <citation type="journal article" date="2015" name="Nature">
        <title>Complex archaea that bridge the gap between prokaryotes and eukaryotes.</title>
        <authorList>
            <person name="Spang A."/>
            <person name="Saw J.H."/>
            <person name="Jorgensen S.L."/>
            <person name="Zaremba-Niedzwiedzka K."/>
            <person name="Martijn J."/>
            <person name="Lind A.E."/>
            <person name="van Eijk R."/>
            <person name="Schleper C."/>
            <person name="Guy L."/>
            <person name="Ettema T.J."/>
        </authorList>
    </citation>
    <scope>NUCLEOTIDE SEQUENCE</scope>
</reference>
<evidence type="ECO:0000313" key="1">
    <source>
        <dbReference type="EMBL" id="KKM64704.1"/>
    </source>
</evidence>
<proteinExistence type="predicted"/>
<comment type="caution">
    <text evidence="1">The sequence shown here is derived from an EMBL/GenBank/DDBJ whole genome shotgun (WGS) entry which is preliminary data.</text>
</comment>
<gene>
    <name evidence="1" type="ORF">LCGC14_1498700</name>
</gene>
<dbReference type="EMBL" id="LAZR01010850">
    <property type="protein sequence ID" value="KKM64704.1"/>
    <property type="molecule type" value="Genomic_DNA"/>
</dbReference>
<dbReference type="AlphaFoldDB" id="A0A0F9J4N5"/>
<protein>
    <submittedName>
        <fullName evidence="1">Uncharacterized protein</fullName>
    </submittedName>
</protein>
<organism evidence="1">
    <name type="scientific">marine sediment metagenome</name>
    <dbReference type="NCBI Taxonomy" id="412755"/>
    <lineage>
        <taxon>unclassified sequences</taxon>
        <taxon>metagenomes</taxon>
        <taxon>ecological metagenomes</taxon>
    </lineage>
</organism>
<name>A0A0F9J4N5_9ZZZZ</name>
<accession>A0A0F9J4N5</accession>
<sequence length="49" mass="6017">MYYKVVSCGRYHELFSSQMYGFDLDVQYEIDKWTYPPLYHILNCSYSVY</sequence>